<proteinExistence type="predicted"/>
<dbReference type="PANTHER" id="PTHR30336:SF20">
    <property type="entry name" value="DUF218 DOMAIN-CONTAINING PROTEIN"/>
    <property type="match status" value="1"/>
</dbReference>
<keyword evidence="1" id="KW-0472">Membrane</keyword>
<dbReference type="PANTHER" id="PTHR30336">
    <property type="entry name" value="INNER MEMBRANE PROTEIN, PROBABLE PERMEASE"/>
    <property type="match status" value="1"/>
</dbReference>
<dbReference type="CDD" id="cd06259">
    <property type="entry name" value="YdcF-like"/>
    <property type="match status" value="1"/>
</dbReference>
<sequence>MAARRRYAGETKKSHPLWMFFLFVLLLCIAWCGWVYFQINRVARGDEARGADAIAVFGAAQYLGHPSPVYHARLDHAVTLYRRSIAPIVITLGGSGDKRSGATEGGVGRDYLLANGIPFDHIIAETRSIDTEQQAESLATIAHVRGLHRIVVVSDSTHLFRIRELCHEQGLDVLTSPRPTLGRISAYDAFTRTMHEIFSYTFLRMHLNIGWLHRWLEGREDAG</sequence>
<evidence type="ECO:0000313" key="4">
    <source>
        <dbReference type="Proteomes" id="UP000006844"/>
    </source>
</evidence>
<gene>
    <name evidence="3" type="ordered locus">AciPR4_1429</name>
</gene>
<name>E8V0W1_TERSS</name>
<protein>
    <recommendedName>
        <fullName evidence="2">DUF218 domain-containing protein</fullName>
    </recommendedName>
</protein>
<dbReference type="RefSeq" id="WP_013567985.1">
    <property type="nucleotide sequence ID" value="NC_014963.1"/>
</dbReference>
<reference evidence="3 4" key="1">
    <citation type="journal article" date="2012" name="Stand. Genomic Sci.">
        <title>Complete genome sequence of Terriglobus saanensis type strain SP1PR4(T), an Acidobacteria from tundra soil.</title>
        <authorList>
            <person name="Rawat S.R."/>
            <person name="Mannisto M.K."/>
            <person name="Starovoytov V."/>
            <person name="Goodwin L."/>
            <person name="Nolan M."/>
            <person name="Hauser L."/>
            <person name="Land M."/>
            <person name="Davenport K.W."/>
            <person name="Woyke T."/>
            <person name="Haggblom M.M."/>
        </authorList>
    </citation>
    <scope>NUCLEOTIDE SEQUENCE</scope>
    <source>
        <strain evidence="4">ATCC BAA-1853 / DSM 23119 / SP1PR4</strain>
    </source>
</reference>
<evidence type="ECO:0000256" key="1">
    <source>
        <dbReference type="SAM" id="Phobius"/>
    </source>
</evidence>
<feature type="transmembrane region" description="Helical" evidence="1">
    <location>
        <begin position="17"/>
        <end position="37"/>
    </location>
</feature>
<feature type="domain" description="DUF218" evidence="2">
    <location>
        <begin position="52"/>
        <end position="197"/>
    </location>
</feature>
<dbReference type="HOGENOM" id="CLU_051474_3_0_0"/>
<accession>E8V0W1</accession>
<dbReference type="EMBL" id="CP002467">
    <property type="protein sequence ID" value="ADV82252.1"/>
    <property type="molecule type" value="Genomic_DNA"/>
</dbReference>
<keyword evidence="1" id="KW-0812">Transmembrane</keyword>
<evidence type="ECO:0000313" key="3">
    <source>
        <dbReference type="EMBL" id="ADV82252.1"/>
    </source>
</evidence>
<dbReference type="OrthoDB" id="9782395at2"/>
<dbReference type="Gene3D" id="3.40.50.620">
    <property type="entry name" value="HUPs"/>
    <property type="match status" value="1"/>
</dbReference>
<dbReference type="Proteomes" id="UP000006844">
    <property type="component" value="Chromosome"/>
</dbReference>
<dbReference type="AlphaFoldDB" id="E8V0W1"/>
<keyword evidence="1" id="KW-1133">Transmembrane helix</keyword>
<dbReference type="InterPro" id="IPR051599">
    <property type="entry name" value="Cell_Envelope_Assoc"/>
</dbReference>
<evidence type="ECO:0000259" key="2">
    <source>
        <dbReference type="Pfam" id="PF02698"/>
    </source>
</evidence>
<keyword evidence="4" id="KW-1185">Reference proteome</keyword>
<dbReference type="Pfam" id="PF02698">
    <property type="entry name" value="DUF218"/>
    <property type="match status" value="1"/>
</dbReference>
<dbReference type="KEGG" id="tsa:AciPR4_1429"/>
<organism evidence="3 4">
    <name type="scientific">Terriglobus saanensis (strain ATCC BAA-1853 / DSM 23119 / SP1PR4)</name>
    <dbReference type="NCBI Taxonomy" id="401053"/>
    <lineage>
        <taxon>Bacteria</taxon>
        <taxon>Pseudomonadati</taxon>
        <taxon>Acidobacteriota</taxon>
        <taxon>Terriglobia</taxon>
        <taxon>Terriglobales</taxon>
        <taxon>Acidobacteriaceae</taxon>
        <taxon>Terriglobus</taxon>
    </lineage>
</organism>
<dbReference type="InterPro" id="IPR014729">
    <property type="entry name" value="Rossmann-like_a/b/a_fold"/>
</dbReference>
<dbReference type="eggNOG" id="COG1434">
    <property type="taxonomic scope" value="Bacteria"/>
</dbReference>
<dbReference type="InterPro" id="IPR003848">
    <property type="entry name" value="DUF218"/>
</dbReference>
<dbReference type="GO" id="GO:0005886">
    <property type="term" value="C:plasma membrane"/>
    <property type="evidence" value="ECO:0007669"/>
    <property type="project" value="TreeGrafter"/>
</dbReference>
<dbReference type="STRING" id="401053.AciPR4_1429"/>